<organism evidence="2 3">
    <name type="scientific">Fusarium floridanum</name>
    <dbReference type="NCBI Taxonomy" id="1325733"/>
    <lineage>
        <taxon>Eukaryota</taxon>
        <taxon>Fungi</taxon>
        <taxon>Dikarya</taxon>
        <taxon>Ascomycota</taxon>
        <taxon>Pezizomycotina</taxon>
        <taxon>Sordariomycetes</taxon>
        <taxon>Hypocreomycetidae</taxon>
        <taxon>Hypocreales</taxon>
        <taxon>Nectriaceae</taxon>
        <taxon>Fusarium</taxon>
        <taxon>Fusarium solani species complex</taxon>
    </lineage>
</organism>
<dbReference type="EMBL" id="NKCL01000660">
    <property type="protein sequence ID" value="RSL56845.1"/>
    <property type="molecule type" value="Genomic_DNA"/>
</dbReference>
<feature type="region of interest" description="Disordered" evidence="1">
    <location>
        <begin position="1"/>
        <end position="21"/>
    </location>
</feature>
<dbReference type="Proteomes" id="UP000287972">
    <property type="component" value="Unassembled WGS sequence"/>
</dbReference>
<proteinExistence type="predicted"/>
<name>A0A428PUZ0_9HYPO</name>
<dbReference type="AlphaFoldDB" id="A0A428PUZ0"/>
<keyword evidence="3" id="KW-1185">Reference proteome</keyword>
<sequence>MASPNALPETAPSSETSGATRHHSYEYSPYLFVRIALFFLKADTRSRTVLKSETKKRWTYHMGPKGVIPCRVKPSKL</sequence>
<reference evidence="2 3" key="1">
    <citation type="submission" date="2017-06" db="EMBL/GenBank/DDBJ databases">
        <title>Comparative genomic analysis of Ambrosia Fusariam Clade fungi.</title>
        <authorList>
            <person name="Stajich J.E."/>
            <person name="Carrillo J."/>
            <person name="Kijimoto T."/>
            <person name="Eskalen A."/>
            <person name="O'Donnell K."/>
            <person name="Kasson M."/>
        </authorList>
    </citation>
    <scope>NUCLEOTIDE SEQUENCE [LARGE SCALE GENOMIC DNA]</scope>
    <source>
        <strain evidence="2 3">NRRL62606</strain>
    </source>
</reference>
<evidence type="ECO:0000313" key="3">
    <source>
        <dbReference type="Proteomes" id="UP000287972"/>
    </source>
</evidence>
<protein>
    <submittedName>
        <fullName evidence="2">Uncharacterized protein</fullName>
    </submittedName>
</protein>
<comment type="caution">
    <text evidence="2">The sequence shown here is derived from an EMBL/GenBank/DDBJ whole genome shotgun (WGS) entry which is preliminary data.</text>
</comment>
<evidence type="ECO:0000313" key="2">
    <source>
        <dbReference type="EMBL" id="RSL56845.1"/>
    </source>
</evidence>
<evidence type="ECO:0000256" key="1">
    <source>
        <dbReference type="SAM" id="MobiDB-lite"/>
    </source>
</evidence>
<feature type="non-terminal residue" evidence="2">
    <location>
        <position position="77"/>
    </location>
</feature>
<accession>A0A428PUZ0</accession>
<gene>
    <name evidence="2" type="ORF">CEP51_014343</name>
</gene>